<dbReference type="InterPro" id="IPR004629">
    <property type="entry name" value="WecG_TagA_CpsF"/>
</dbReference>
<dbReference type="NCBIfam" id="TIGR00696">
    <property type="entry name" value="wecG_tagA_cpsF"/>
    <property type="match status" value="1"/>
</dbReference>
<keyword evidence="1" id="KW-0328">Glycosyltransferase</keyword>
<protein>
    <submittedName>
        <fullName evidence="3">WecB/TagA/CpsF family glycosyltransferase</fullName>
    </submittedName>
</protein>
<dbReference type="CDD" id="cd06533">
    <property type="entry name" value="Glyco_transf_WecG_TagA"/>
    <property type="match status" value="1"/>
</dbReference>
<evidence type="ECO:0000256" key="2">
    <source>
        <dbReference type="ARBA" id="ARBA00022679"/>
    </source>
</evidence>
<organism evidence="3 4">
    <name type="scientific">Actinomadura rayongensis</name>
    <dbReference type="NCBI Taxonomy" id="1429076"/>
    <lineage>
        <taxon>Bacteria</taxon>
        <taxon>Bacillati</taxon>
        <taxon>Actinomycetota</taxon>
        <taxon>Actinomycetes</taxon>
        <taxon>Streptosporangiales</taxon>
        <taxon>Thermomonosporaceae</taxon>
        <taxon>Actinomadura</taxon>
    </lineage>
</organism>
<keyword evidence="4" id="KW-1185">Reference proteome</keyword>
<dbReference type="EMBL" id="WUTW01000002">
    <property type="protein sequence ID" value="MXQ64474.1"/>
    <property type="molecule type" value="Genomic_DNA"/>
</dbReference>
<proteinExistence type="predicted"/>
<dbReference type="Proteomes" id="UP000431901">
    <property type="component" value="Unassembled WGS sequence"/>
</dbReference>
<dbReference type="PANTHER" id="PTHR34136">
    <property type="match status" value="1"/>
</dbReference>
<dbReference type="PANTHER" id="PTHR34136:SF1">
    <property type="entry name" value="UDP-N-ACETYL-D-MANNOSAMINURONIC ACID TRANSFERASE"/>
    <property type="match status" value="1"/>
</dbReference>
<evidence type="ECO:0000313" key="3">
    <source>
        <dbReference type="EMBL" id="MXQ64474.1"/>
    </source>
</evidence>
<name>A0A6I4WBQ4_9ACTN</name>
<accession>A0A6I4WBQ4</accession>
<gene>
    <name evidence="3" type="ORF">GQ466_10530</name>
</gene>
<evidence type="ECO:0000256" key="1">
    <source>
        <dbReference type="ARBA" id="ARBA00022676"/>
    </source>
</evidence>
<dbReference type="GO" id="GO:0016758">
    <property type="term" value="F:hexosyltransferase activity"/>
    <property type="evidence" value="ECO:0007669"/>
    <property type="project" value="TreeGrafter"/>
</dbReference>
<dbReference type="AlphaFoldDB" id="A0A6I4WBQ4"/>
<dbReference type="RefSeq" id="WP_161102700.1">
    <property type="nucleotide sequence ID" value="NZ_JBHLYI010000001.1"/>
</dbReference>
<dbReference type="Pfam" id="PF03808">
    <property type="entry name" value="Glyco_tran_WecG"/>
    <property type="match status" value="1"/>
</dbReference>
<evidence type="ECO:0000313" key="4">
    <source>
        <dbReference type="Proteomes" id="UP000431901"/>
    </source>
</evidence>
<comment type="caution">
    <text evidence="3">The sequence shown here is derived from an EMBL/GenBank/DDBJ whole genome shotgun (WGS) entry which is preliminary data.</text>
</comment>
<dbReference type="OrthoDB" id="9771846at2"/>
<sequence>MKAPGHERWRHDTVDVLGIRVSRVDATVLRSFVAEAVASRTTLTITFANPDYVLKAQKDDELRGLMNGFDLNLADGWGVVLAARVFGRPVPGRMANDDLTDDLFGQPAAEGWRVFLFGNAPGVAEAAAANVRAWYPGLTIAGTLHGHWADEHGRIPAATAERLVDEINAASPDILHVGLGTPLQQRFVAEYRDRLTAPVIITCGAYFEHLAERRDYYPTWVLRLRIGFLYRLAREPRRLWRRYTIELGSYLVRVLAHRVRAR</sequence>
<reference evidence="3 4" key="1">
    <citation type="submission" date="2019-12" db="EMBL/GenBank/DDBJ databases">
        <title>Nocardia macrotermitis sp. nov. and Nocardia aurantia sp. nov., isolated from the gut of the fungus growing-termite Macrotermes natalensis.</title>
        <authorList>
            <person name="Christine B."/>
            <person name="Rene B."/>
        </authorList>
    </citation>
    <scope>NUCLEOTIDE SEQUENCE [LARGE SCALE GENOMIC DNA]</scope>
    <source>
        <strain evidence="3 4">DSM 102126</strain>
    </source>
</reference>
<keyword evidence="2 3" id="KW-0808">Transferase</keyword>